<feature type="domain" description="Peptidase A1" evidence="18">
    <location>
        <begin position="54"/>
        <end position="372"/>
    </location>
</feature>
<keyword evidence="5" id="KW-0964">Secreted</keyword>
<comment type="similarity">
    <text evidence="3 14">Belongs to the peptidase A1 family.</text>
</comment>
<evidence type="ECO:0000259" key="18">
    <source>
        <dbReference type="PROSITE" id="PS51767"/>
    </source>
</evidence>
<dbReference type="Proteomes" id="UP000590412">
    <property type="component" value="Unassembled WGS sequence"/>
</dbReference>
<evidence type="ECO:0000313" key="19">
    <source>
        <dbReference type="EMBL" id="KAF6048715.1"/>
    </source>
</evidence>
<evidence type="ECO:0000256" key="17">
    <source>
        <dbReference type="SAM" id="SignalP"/>
    </source>
</evidence>
<proteinExistence type="inferred from homology"/>
<dbReference type="SUPFAM" id="SSF50630">
    <property type="entry name" value="Acid proteases"/>
    <property type="match status" value="1"/>
</dbReference>
<feature type="active site" evidence="12">
    <location>
        <position position="265"/>
    </location>
</feature>
<keyword evidence="7 17" id="KW-0732">Signal</keyword>
<evidence type="ECO:0000256" key="2">
    <source>
        <dbReference type="ARBA" id="ARBA00004613"/>
    </source>
</evidence>
<evidence type="ECO:0000256" key="12">
    <source>
        <dbReference type="PIRSR" id="PIRSR601461-1"/>
    </source>
</evidence>
<feature type="region of interest" description="Disordered" evidence="15">
    <location>
        <begin position="375"/>
        <end position="395"/>
    </location>
</feature>
<protein>
    <recommendedName>
        <fullName evidence="4">candidapepsin</fullName>
        <ecNumber evidence="4">3.4.23.24</ecNumber>
    </recommendedName>
</protein>
<dbReference type="InterPro" id="IPR021109">
    <property type="entry name" value="Peptidase_aspartic_dom_sf"/>
</dbReference>
<keyword evidence="11 13" id="KW-1015">Disulfide bond</keyword>
<comment type="subcellular location">
    <subcellularLocation>
        <location evidence="2">Secreted</location>
    </subcellularLocation>
</comment>
<keyword evidence="10" id="KW-0865">Zymogen</keyword>
<feature type="active site" evidence="12">
    <location>
        <position position="72"/>
    </location>
</feature>
<comment type="catalytic activity">
    <reaction evidence="1">
        <text>Preferential cleavage at the carboxyl of hydrophobic amino acids, but fails to cleave 15-Leu-|-Tyr-16, 16-Tyr-|-Leu-17 and 24-Phe-|-Phe-25 of insulin B chain. Activates trypsinogen, and degrades keratin.</text>
        <dbReference type="EC" id="3.4.23.24"/>
    </reaction>
</comment>
<dbReference type="AlphaFoldDB" id="A0A8X7NHK6"/>
<dbReference type="GO" id="GO:0004190">
    <property type="term" value="F:aspartic-type endopeptidase activity"/>
    <property type="evidence" value="ECO:0007669"/>
    <property type="project" value="UniProtKB-KW"/>
</dbReference>
<dbReference type="OrthoDB" id="771136at2759"/>
<evidence type="ECO:0000256" key="7">
    <source>
        <dbReference type="ARBA" id="ARBA00022729"/>
    </source>
</evidence>
<keyword evidence="16" id="KW-0812">Transmembrane</keyword>
<dbReference type="PROSITE" id="PS00141">
    <property type="entry name" value="ASP_PROTEASE"/>
    <property type="match status" value="1"/>
</dbReference>
<dbReference type="InterPro" id="IPR001461">
    <property type="entry name" value="Aspartic_peptidase_A1"/>
</dbReference>
<feature type="signal peptide" evidence="17">
    <location>
        <begin position="1"/>
        <end position="20"/>
    </location>
</feature>
<feature type="chain" id="PRO_5044694510" description="candidapepsin" evidence="17">
    <location>
        <begin position="21"/>
        <end position="425"/>
    </location>
</feature>
<evidence type="ECO:0000256" key="13">
    <source>
        <dbReference type="PIRSR" id="PIRSR601461-2"/>
    </source>
</evidence>
<keyword evidence="8 14" id="KW-0064">Aspartyl protease</keyword>
<dbReference type="GO" id="GO:0005576">
    <property type="term" value="C:extracellular region"/>
    <property type="evidence" value="ECO:0007669"/>
    <property type="project" value="UniProtKB-SubCell"/>
</dbReference>
<evidence type="ECO:0000256" key="5">
    <source>
        <dbReference type="ARBA" id="ARBA00022525"/>
    </source>
</evidence>
<keyword evidence="16" id="KW-0472">Membrane</keyword>
<evidence type="ECO:0000256" key="1">
    <source>
        <dbReference type="ARBA" id="ARBA00001675"/>
    </source>
</evidence>
<gene>
    <name evidence="19" type="ORF">FOB60_004099</name>
</gene>
<dbReference type="InterPro" id="IPR033876">
    <property type="entry name" value="SAP-like"/>
</dbReference>
<dbReference type="Pfam" id="PF00026">
    <property type="entry name" value="Asp"/>
    <property type="match status" value="1"/>
</dbReference>
<evidence type="ECO:0000256" key="11">
    <source>
        <dbReference type="ARBA" id="ARBA00023157"/>
    </source>
</evidence>
<dbReference type="PANTHER" id="PTHR47966">
    <property type="entry name" value="BETA-SITE APP-CLEAVING ENZYME, ISOFORM A-RELATED"/>
    <property type="match status" value="1"/>
</dbReference>
<keyword evidence="6 14" id="KW-0645">Protease</keyword>
<dbReference type="PROSITE" id="PS51767">
    <property type="entry name" value="PEPTIDASE_A1"/>
    <property type="match status" value="1"/>
</dbReference>
<organism evidence="19 20">
    <name type="scientific">Candida parapsilosis</name>
    <name type="common">Yeast</name>
    <dbReference type="NCBI Taxonomy" id="5480"/>
    <lineage>
        <taxon>Eukaryota</taxon>
        <taxon>Fungi</taxon>
        <taxon>Dikarya</taxon>
        <taxon>Ascomycota</taxon>
        <taxon>Saccharomycotina</taxon>
        <taxon>Pichiomycetes</taxon>
        <taxon>Debaryomycetaceae</taxon>
        <taxon>Candida/Lodderomyces clade</taxon>
        <taxon>Candida</taxon>
    </lineage>
</organism>
<keyword evidence="9 14" id="KW-0378">Hydrolase</keyword>
<dbReference type="CDD" id="cd05474">
    <property type="entry name" value="SAP_like"/>
    <property type="match status" value="1"/>
</dbReference>
<dbReference type="PRINTS" id="PR00792">
    <property type="entry name" value="PEPSIN"/>
</dbReference>
<name>A0A8X7NHK6_CANPA</name>
<feature type="disulfide bond" evidence="13">
    <location>
        <begin position="300"/>
        <end position="335"/>
    </location>
</feature>
<evidence type="ECO:0000256" key="8">
    <source>
        <dbReference type="ARBA" id="ARBA00022750"/>
    </source>
</evidence>
<dbReference type="EC" id="3.4.23.24" evidence="4"/>
<evidence type="ECO:0000256" key="9">
    <source>
        <dbReference type="ARBA" id="ARBA00022801"/>
    </source>
</evidence>
<reference evidence="19" key="1">
    <citation type="submission" date="2020-03" db="EMBL/GenBank/DDBJ databases">
        <title>FDA dAtabase for Regulatory Grade micrObial Sequences (FDA-ARGOS): Supporting development and validation of Infectious Disease Dx tests.</title>
        <authorList>
            <person name="Campos J."/>
            <person name="Goldberg B."/>
            <person name="Tallon L."/>
            <person name="Sadzewicz L."/>
            <person name="Vavikolanu K."/>
            <person name="Mehta A."/>
            <person name="Aluvathingal J."/>
            <person name="Nadendla S."/>
            <person name="Nandy P."/>
            <person name="Geyer C."/>
            <person name="Yan Y."/>
            <person name="Sichtig H."/>
        </authorList>
    </citation>
    <scope>NUCLEOTIDE SEQUENCE [LARGE SCALE GENOMIC DNA]</scope>
    <source>
        <strain evidence="19">FDAARGOS_652</strain>
    </source>
</reference>
<evidence type="ECO:0000256" key="16">
    <source>
        <dbReference type="SAM" id="Phobius"/>
    </source>
</evidence>
<evidence type="ECO:0000256" key="14">
    <source>
        <dbReference type="RuleBase" id="RU000454"/>
    </source>
</evidence>
<evidence type="ECO:0000256" key="4">
    <source>
        <dbReference type="ARBA" id="ARBA00013207"/>
    </source>
</evidence>
<feature type="transmembrane region" description="Helical" evidence="16">
    <location>
        <begin position="405"/>
        <end position="424"/>
    </location>
</feature>
<keyword evidence="16" id="KW-1133">Transmembrane helix</keyword>
<accession>A0A8X7NHK6</accession>
<dbReference type="PANTHER" id="PTHR47966:SF65">
    <property type="entry name" value="ASPARTIC-TYPE ENDOPEPTIDASE"/>
    <property type="match status" value="1"/>
</dbReference>
<evidence type="ECO:0000313" key="20">
    <source>
        <dbReference type="Proteomes" id="UP000590412"/>
    </source>
</evidence>
<dbReference type="GO" id="GO:0006508">
    <property type="term" value="P:proteolysis"/>
    <property type="evidence" value="ECO:0007669"/>
    <property type="project" value="UniProtKB-KW"/>
</dbReference>
<evidence type="ECO:0000256" key="10">
    <source>
        <dbReference type="ARBA" id="ARBA00023145"/>
    </source>
</evidence>
<sequence length="425" mass="47006">MSIPGLLFLLASYLPIIVESAISLDFDVLTHEMEPRFDKRDTLNTAIKLQKNVYLTNLTIGSSKDEVVVSIDTGSSELWVMSQNVQCATVDQLHAENAPNIPNIFNDLDEEYSCKANGTFDYENSTTYKYINDDFSIAFADGSAAIGQYGRDDVSVGNVTIEGLKFGVATASSIDFGILGIKHNERYDNFISLLKKQGYIDTAQYSIYLNDQKGTILFGGVDNNKYQGELATTHMENSGIHIKDVSLSGDKTTSIQSQLQYVIFDTGSTFSTLPSDWIKVIGESINGTYNNDEQAYEVPCESTNEVFFNFKVGNTTLNVSVSDLIINNERTNGKCYLGVMDESLIGGTIFGSDILKHFYVVFNLDDDKLSIAPVSTSDDASDTESSSSENRFSNRSEASTNNIRTMLYAYCMSLIPLSIYVFVLY</sequence>
<comment type="caution">
    <text evidence="19">The sequence shown here is derived from an EMBL/GenBank/DDBJ whole genome shotgun (WGS) entry which is preliminary data.</text>
</comment>
<dbReference type="EMBL" id="JABWAB010000006">
    <property type="protein sequence ID" value="KAF6048715.1"/>
    <property type="molecule type" value="Genomic_DNA"/>
</dbReference>
<dbReference type="Gene3D" id="2.40.70.10">
    <property type="entry name" value="Acid Proteases"/>
    <property type="match status" value="2"/>
</dbReference>
<dbReference type="InterPro" id="IPR033121">
    <property type="entry name" value="PEPTIDASE_A1"/>
</dbReference>
<dbReference type="InterPro" id="IPR001969">
    <property type="entry name" value="Aspartic_peptidase_AS"/>
</dbReference>
<evidence type="ECO:0000256" key="3">
    <source>
        <dbReference type="ARBA" id="ARBA00007447"/>
    </source>
</evidence>
<evidence type="ECO:0000256" key="15">
    <source>
        <dbReference type="SAM" id="MobiDB-lite"/>
    </source>
</evidence>
<evidence type="ECO:0000256" key="6">
    <source>
        <dbReference type="ARBA" id="ARBA00022670"/>
    </source>
</evidence>